<accession>A0A4S3KTQ0</accession>
<evidence type="ECO:0008006" key="4">
    <source>
        <dbReference type="Google" id="ProtNLM"/>
    </source>
</evidence>
<comment type="caution">
    <text evidence="2">The sequence shown here is derived from an EMBL/GenBank/DDBJ whole genome shotgun (WGS) entry which is preliminary data.</text>
</comment>
<evidence type="ECO:0000256" key="1">
    <source>
        <dbReference type="SAM" id="SignalP"/>
    </source>
</evidence>
<dbReference type="RefSeq" id="WP_164483930.1">
    <property type="nucleotide sequence ID" value="NZ_JBHLWF010000084.1"/>
</dbReference>
<sequence>MSMTPSRRQSARIARRCLAACLVAALACGAVAADDLRKVNGNITIGVGETRDKVSTVNGSVALRERAVATDVSATNGAVTMATGARADSVETVNGSVRLGQDVVVGGDVRTTNGAITALPGATINGGLGNVNGTITLDGARVAGLLSSSNGSVLIGGNSVVDGGLLMRKPSGRVSEDRAPRVVIGPGAQVNGTLTFERPVHLYVHDSARIGTVTGATPQRFSGSEPPSR</sequence>
<evidence type="ECO:0000313" key="2">
    <source>
        <dbReference type="EMBL" id="TCS97168.1"/>
    </source>
</evidence>
<keyword evidence="1" id="KW-0732">Signal</keyword>
<keyword evidence="3" id="KW-1185">Reference proteome</keyword>
<gene>
    <name evidence="2" type="ORF">EDC25_11419</name>
</gene>
<feature type="signal peptide" evidence="1">
    <location>
        <begin position="1"/>
        <end position="32"/>
    </location>
</feature>
<evidence type="ECO:0000313" key="3">
    <source>
        <dbReference type="Proteomes" id="UP000294599"/>
    </source>
</evidence>
<name>A0A4S3KTQ0_9GAMM</name>
<dbReference type="EMBL" id="SMAF01000014">
    <property type="protein sequence ID" value="TCS97168.1"/>
    <property type="molecule type" value="Genomic_DNA"/>
</dbReference>
<dbReference type="Proteomes" id="UP000294599">
    <property type="component" value="Unassembled WGS sequence"/>
</dbReference>
<feature type="chain" id="PRO_5030100259" description="Polymer-forming protein" evidence="1">
    <location>
        <begin position="33"/>
        <end position="229"/>
    </location>
</feature>
<dbReference type="AlphaFoldDB" id="A0A4S3KTQ0"/>
<dbReference type="PROSITE" id="PS51257">
    <property type="entry name" value="PROKAR_LIPOPROTEIN"/>
    <property type="match status" value="1"/>
</dbReference>
<proteinExistence type="predicted"/>
<reference evidence="2 3" key="1">
    <citation type="submission" date="2019-03" db="EMBL/GenBank/DDBJ databases">
        <title>Genomic Encyclopedia of Type Strains, Phase IV (KMG-IV): sequencing the most valuable type-strain genomes for metagenomic binning, comparative biology and taxonomic classification.</title>
        <authorList>
            <person name="Goeker M."/>
        </authorList>
    </citation>
    <scope>NUCLEOTIDE SEQUENCE [LARGE SCALE GENOMIC DNA]</scope>
    <source>
        <strain evidence="2 3">DSM 21944</strain>
    </source>
</reference>
<organism evidence="2 3">
    <name type="scientific">Pseudofulvimonas gallinarii</name>
    <dbReference type="NCBI Taxonomy" id="634155"/>
    <lineage>
        <taxon>Bacteria</taxon>
        <taxon>Pseudomonadati</taxon>
        <taxon>Pseudomonadota</taxon>
        <taxon>Gammaproteobacteria</taxon>
        <taxon>Lysobacterales</taxon>
        <taxon>Rhodanobacteraceae</taxon>
        <taxon>Pseudofulvimonas</taxon>
    </lineage>
</organism>
<protein>
    <recommendedName>
        <fullName evidence="4">Polymer-forming protein</fullName>
    </recommendedName>
</protein>